<dbReference type="GO" id="GO:0035925">
    <property type="term" value="F:mRNA 3'-UTR AU-rich region binding"/>
    <property type="evidence" value="ECO:0007669"/>
    <property type="project" value="TreeGrafter"/>
</dbReference>
<sequence length="305" mass="31320">MKAAAFVTPGPPEVLQVMDLPRPEPGAGEVRVRVRAAGVQPVDLSVRQGRMPMGVEATPGPMVPGNEFAGVVDEVGADVTDVAVGAEVLGFRVLGCYAEQVVVPASQIVRRPAALPWEIAGGLSGAGQTAHTAVELLRVAAGDTVLINAAAGAVGTVAVQLARLAGATVIGTASPANHDYLRALGAIPVAYGDGLVERVRAVAPGGVDASLDAAGADGLRAAVELVEDRGRIGTIVAFDLVQELGVRWLGSQRSAARLADLVELYVTGRLRVELRRAYPLEQAADAHREVATGHGRGKVVLTLPS</sequence>
<dbReference type="PANTHER" id="PTHR48106:SF13">
    <property type="entry name" value="QUINONE OXIDOREDUCTASE-RELATED"/>
    <property type="match status" value="1"/>
</dbReference>
<dbReference type="SMART" id="SM00829">
    <property type="entry name" value="PKS_ER"/>
    <property type="match status" value="1"/>
</dbReference>
<protein>
    <submittedName>
        <fullName evidence="4">NADPH:quinone reductase</fullName>
    </submittedName>
</protein>
<reference evidence="5" key="1">
    <citation type="submission" date="2015-11" db="EMBL/GenBank/DDBJ databases">
        <authorList>
            <person name="Varghese N."/>
        </authorList>
    </citation>
    <scope>NUCLEOTIDE SEQUENCE [LARGE SCALE GENOMIC DNA]</scope>
    <source>
        <strain evidence="5">DSM 45899</strain>
    </source>
</reference>
<dbReference type="InterPro" id="IPR011032">
    <property type="entry name" value="GroES-like_sf"/>
</dbReference>
<dbReference type="AlphaFoldDB" id="A0A0S4QNI2"/>
<dbReference type="GO" id="GO:0005829">
    <property type="term" value="C:cytosol"/>
    <property type="evidence" value="ECO:0007669"/>
    <property type="project" value="TreeGrafter"/>
</dbReference>
<evidence type="ECO:0000256" key="1">
    <source>
        <dbReference type="ARBA" id="ARBA00022857"/>
    </source>
</evidence>
<gene>
    <name evidence="4" type="ORF">Ga0074812_1114</name>
</gene>
<proteinExistence type="predicted"/>
<evidence type="ECO:0000313" key="5">
    <source>
        <dbReference type="Proteomes" id="UP000198802"/>
    </source>
</evidence>
<dbReference type="Gene3D" id="3.90.180.10">
    <property type="entry name" value="Medium-chain alcohol dehydrogenases, catalytic domain"/>
    <property type="match status" value="1"/>
</dbReference>
<dbReference type="GO" id="GO:0003960">
    <property type="term" value="F:quinone reductase (NADPH) activity"/>
    <property type="evidence" value="ECO:0007669"/>
    <property type="project" value="TreeGrafter"/>
</dbReference>
<dbReference type="SUPFAM" id="SSF50129">
    <property type="entry name" value="GroES-like"/>
    <property type="match status" value="1"/>
</dbReference>
<evidence type="ECO:0000313" key="4">
    <source>
        <dbReference type="EMBL" id="CUU57168.1"/>
    </source>
</evidence>
<dbReference type="SUPFAM" id="SSF51735">
    <property type="entry name" value="NAD(P)-binding Rossmann-fold domains"/>
    <property type="match status" value="1"/>
</dbReference>
<dbReference type="Proteomes" id="UP000198802">
    <property type="component" value="Unassembled WGS sequence"/>
</dbReference>
<dbReference type="EMBL" id="FAOZ01000011">
    <property type="protein sequence ID" value="CUU57168.1"/>
    <property type="molecule type" value="Genomic_DNA"/>
</dbReference>
<dbReference type="InterPro" id="IPR036291">
    <property type="entry name" value="NAD(P)-bd_dom_sf"/>
</dbReference>
<name>A0A0S4QNI2_9ACTN</name>
<dbReference type="CDD" id="cd05289">
    <property type="entry name" value="MDR_like_2"/>
    <property type="match status" value="1"/>
</dbReference>
<dbReference type="InterPro" id="IPR013154">
    <property type="entry name" value="ADH-like_N"/>
</dbReference>
<dbReference type="Gene3D" id="3.40.50.720">
    <property type="entry name" value="NAD(P)-binding Rossmann-like Domain"/>
    <property type="match status" value="1"/>
</dbReference>
<dbReference type="GO" id="GO:0070402">
    <property type="term" value="F:NADPH binding"/>
    <property type="evidence" value="ECO:0007669"/>
    <property type="project" value="TreeGrafter"/>
</dbReference>
<evidence type="ECO:0000259" key="3">
    <source>
        <dbReference type="SMART" id="SM00829"/>
    </source>
</evidence>
<dbReference type="InterPro" id="IPR020843">
    <property type="entry name" value="ER"/>
</dbReference>
<dbReference type="Pfam" id="PF08240">
    <property type="entry name" value="ADH_N"/>
    <property type="match status" value="1"/>
</dbReference>
<evidence type="ECO:0000256" key="2">
    <source>
        <dbReference type="ARBA" id="ARBA00023002"/>
    </source>
</evidence>
<keyword evidence="2" id="KW-0560">Oxidoreductase</keyword>
<keyword evidence="1" id="KW-0521">NADP</keyword>
<organism evidence="4 5">
    <name type="scientific">Parafrankia irregularis</name>
    <dbReference type="NCBI Taxonomy" id="795642"/>
    <lineage>
        <taxon>Bacteria</taxon>
        <taxon>Bacillati</taxon>
        <taxon>Actinomycetota</taxon>
        <taxon>Actinomycetes</taxon>
        <taxon>Frankiales</taxon>
        <taxon>Frankiaceae</taxon>
        <taxon>Parafrankia</taxon>
    </lineage>
</organism>
<dbReference type="RefSeq" id="WP_091278268.1">
    <property type="nucleotide sequence ID" value="NZ_FAOZ01000011.1"/>
</dbReference>
<keyword evidence="5" id="KW-1185">Reference proteome</keyword>
<dbReference type="PANTHER" id="PTHR48106">
    <property type="entry name" value="QUINONE OXIDOREDUCTASE PIG3-RELATED"/>
    <property type="match status" value="1"/>
</dbReference>
<feature type="domain" description="Enoyl reductase (ER)" evidence="3">
    <location>
        <begin position="10"/>
        <end position="301"/>
    </location>
</feature>
<accession>A0A0S4QNI2</accession>
<dbReference type="Pfam" id="PF13602">
    <property type="entry name" value="ADH_zinc_N_2"/>
    <property type="match status" value="1"/>
</dbReference>